<gene>
    <name evidence="1" type="ORF">GCM10011375_22720</name>
</gene>
<protein>
    <submittedName>
        <fullName evidence="1">Uncharacterized protein</fullName>
    </submittedName>
</protein>
<dbReference type="Proteomes" id="UP000605392">
    <property type="component" value="Unassembled WGS sequence"/>
</dbReference>
<sequence length="638" mass="68793">MLRFLQNFSDPQPFTLRKLLSMIYPKLLLSLLTVGLLVPLTGMAQVVTPLDADPSRQSTIRTPPVARRGTAVTLPLFDDFAPQGEGLPNPQFWEPGGGTLVNNRFPVAPPSRGVVTFDGLSATGQPYGSSSAYNDTDTLTSQPIDLSGLSAANGVYLSFFWQSGSIVGPPKANTGSQPVRLELEMLDNTGLWQQVWVQLSTGARTNFQQQLIAVDQARYLHPAFQFRFRATGNLANTRDAWSLDYILLNRGRSATDNSFRDIATSAPLTSLLRRFAAMPVEQFNANAAGELNPNTFTTINNFDVGPAPTPIAWNGTLQVLPAGPRATFLTGNKSLSARQQQDVIAGDVRISPLPNTPAAKRVTHRIAIQTNETNPLTLSNDTISRVTELADFYAYDDGSAEATVSLPALSTGPASYLAYRFDLNRPDRVRSVRIYPSPTGVNRVITMNVWDQDPQTNLPTAEPKASQTFTIPANLPPGQAFVDIAFLQPVNVSGTFYVGYGQASLGFFIPFGIDLNSTVPEGYLLTNAANAWTVTSTTPAGAPLIRPVMAGSTVTAGTNPALAASISVYPNPSAGLVRVQGRYLRVAVLDAVGRVVWEQTDAQAGQSELDLRNLPSGVYIARFLLPQGQVVTKRLALN</sequence>
<evidence type="ECO:0000313" key="1">
    <source>
        <dbReference type="EMBL" id="GGF67162.1"/>
    </source>
</evidence>
<accession>A0ACB5PSD1</accession>
<proteinExistence type="predicted"/>
<dbReference type="EMBL" id="BMFN01000002">
    <property type="protein sequence ID" value="GGF67162.1"/>
    <property type="molecule type" value="Genomic_DNA"/>
</dbReference>
<keyword evidence="2" id="KW-1185">Reference proteome</keyword>
<name>A0ACB5PSD1_9BACT</name>
<reference evidence="1 2" key="1">
    <citation type="journal article" date="2019" name="Int. J. Syst. Evol. Microbiol.">
        <title>The Global Catalogue of Microorganisms (GCM) 10K type strain sequencing project: providing services to taxonomists for standard genome sequencing and annotation.</title>
        <authorList>
            <consortium name="The Broad Institute Genomics Platform"/>
            <consortium name="The Broad Institute Genome Sequencing Center for Infectious Disease"/>
            <person name="Wu L."/>
            <person name="Ma J."/>
        </authorList>
    </citation>
    <scope>NUCLEOTIDE SEQUENCE [LARGE SCALE GENOMIC DNA]</scope>
    <source>
        <strain evidence="1 2">CGMCC 1.12720</strain>
    </source>
</reference>
<evidence type="ECO:0000313" key="2">
    <source>
        <dbReference type="Proteomes" id="UP000605392"/>
    </source>
</evidence>
<organism evidence="1 2">
    <name type="scientific">Hymenobacter qilianensis</name>
    <dbReference type="NCBI Taxonomy" id="1385715"/>
    <lineage>
        <taxon>Bacteria</taxon>
        <taxon>Pseudomonadati</taxon>
        <taxon>Bacteroidota</taxon>
        <taxon>Cytophagia</taxon>
        <taxon>Cytophagales</taxon>
        <taxon>Hymenobacteraceae</taxon>
        <taxon>Hymenobacter</taxon>
    </lineage>
</organism>
<comment type="caution">
    <text evidence="1">The sequence shown here is derived from an EMBL/GenBank/DDBJ whole genome shotgun (WGS) entry which is preliminary data.</text>
</comment>